<name>A0ABY8VKM3_9CORY</name>
<sequence length="534" mass="58135">MDCILFDDNFRLLIGEELDISAEDMVAEQRTVRFGAGEIRSLAGEEHHVLLVIADELQPLASGPVQAEGLLADSLDTGAVLTEAVARGWFHTVSAAASGPLTWTHEDSKRIGQLSITGRPSLGAFLAERRKAVHRGGYDASMPAVVTPGDVEVRSALMGLLTESGSRVQFGTADLAAAGDPEIAEVVEDISDNLRLALAVEEALAADLLLEVLATEDEDIYQAVRMIIAERAAACRGRVPLFDDALDRLAQVPNRRLDPVLRRRRRRELGQVTKDIGHYISSFRDRETVGETMTVEEAREVLDQMDGPDAVAAGELVWLGGDAGEEQSFEEFAASLSEEFGRRAEAAAERTAELKAAHPGADTAGLLSRLRREILSELDALGDDEGERVRELVMDYILIQAQLRGVRAGTAEDYRELGRKLLRAMSRISTAHRAVSTASGFAETYADPAFRQAQRYLIPFILKRLPAARAVSPGMRREAVKMMRTGLKNATGAVKINKKTARSIGAGIRSLSKATNRILLRSIDREFSRTQASA</sequence>
<proteinExistence type="predicted"/>
<evidence type="ECO:0000313" key="2">
    <source>
        <dbReference type="Proteomes" id="UP001238805"/>
    </source>
</evidence>
<gene>
    <name evidence="1" type="ORF">QP029_13620</name>
</gene>
<dbReference type="Proteomes" id="UP001238805">
    <property type="component" value="Chromosome"/>
</dbReference>
<dbReference type="EMBL" id="CP126970">
    <property type="protein sequence ID" value="WIM70194.1"/>
    <property type="molecule type" value="Genomic_DNA"/>
</dbReference>
<dbReference type="RefSeq" id="WP_284874787.1">
    <property type="nucleotide sequence ID" value="NZ_CP126970.1"/>
</dbReference>
<accession>A0ABY8VKM3</accession>
<protein>
    <submittedName>
        <fullName evidence="1">Uncharacterized protein</fullName>
    </submittedName>
</protein>
<organism evidence="1 2">
    <name type="scientific">Corynebacterium suedekumii</name>
    <dbReference type="NCBI Taxonomy" id="3049801"/>
    <lineage>
        <taxon>Bacteria</taxon>
        <taxon>Bacillati</taxon>
        <taxon>Actinomycetota</taxon>
        <taxon>Actinomycetes</taxon>
        <taxon>Mycobacteriales</taxon>
        <taxon>Corynebacteriaceae</taxon>
        <taxon>Corynebacterium</taxon>
    </lineage>
</organism>
<reference evidence="1 2" key="1">
    <citation type="submission" date="2023-05" db="EMBL/GenBank/DDBJ databases">
        <title>Corynebacterium suedekumii sp. nov. and Corynebacterium breve sp. nov. isolated from raw cow's milk.</title>
        <authorList>
            <person name="Baer M.K."/>
            <person name="Mehl L."/>
            <person name="Hellmuth R."/>
            <person name="Marke G."/>
            <person name="Lipski A."/>
        </authorList>
    </citation>
    <scope>NUCLEOTIDE SEQUENCE [LARGE SCALE GENOMIC DNA]</scope>
    <source>
        <strain evidence="1 2">LM112</strain>
    </source>
</reference>
<keyword evidence="2" id="KW-1185">Reference proteome</keyword>
<evidence type="ECO:0000313" key="1">
    <source>
        <dbReference type="EMBL" id="WIM70194.1"/>
    </source>
</evidence>